<dbReference type="SUPFAM" id="SSF48452">
    <property type="entry name" value="TPR-like"/>
    <property type="match status" value="1"/>
</dbReference>
<feature type="domain" description="SusD-like N-terminal" evidence="7">
    <location>
        <begin position="92"/>
        <end position="228"/>
    </location>
</feature>
<dbReference type="OrthoDB" id="621570at2"/>
<dbReference type="STRING" id="370979.SAMN05443663_102677"/>
<evidence type="ECO:0000256" key="3">
    <source>
        <dbReference type="ARBA" id="ARBA00022729"/>
    </source>
</evidence>
<evidence type="ECO:0000256" key="1">
    <source>
        <dbReference type="ARBA" id="ARBA00004442"/>
    </source>
</evidence>
<evidence type="ECO:0000256" key="4">
    <source>
        <dbReference type="ARBA" id="ARBA00023136"/>
    </source>
</evidence>
<dbReference type="Pfam" id="PF14322">
    <property type="entry name" value="SusD-like_3"/>
    <property type="match status" value="1"/>
</dbReference>
<evidence type="ECO:0000256" key="2">
    <source>
        <dbReference type="ARBA" id="ARBA00006275"/>
    </source>
</evidence>
<proteinExistence type="inferred from homology"/>
<dbReference type="CDD" id="cd08977">
    <property type="entry name" value="SusD"/>
    <property type="match status" value="1"/>
</dbReference>
<name>A0A1M5JCV4_9FLAO</name>
<dbReference type="AlphaFoldDB" id="A0A1M5JCV4"/>
<keyword evidence="4" id="KW-0472">Membrane</keyword>
<dbReference type="Proteomes" id="UP000184071">
    <property type="component" value="Unassembled WGS sequence"/>
</dbReference>
<keyword evidence="9" id="KW-1185">Reference proteome</keyword>
<dbReference type="InterPro" id="IPR033985">
    <property type="entry name" value="SusD-like_N"/>
</dbReference>
<dbReference type="PROSITE" id="PS51257">
    <property type="entry name" value="PROKAR_LIPOPROTEIN"/>
    <property type="match status" value="1"/>
</dbReference>
<protein>
    <submittedName>
        <fullName evidence="8">RagB/SusD domain-containing protein</fullName>
    </submittedName>
</protein>
<evidence type="ECO:0000259" key="6">
    <source>
        <dbReference type="Pfam" id="PF07980"/>
    </source>
</evidence>
<sequence>MKSVYIISEKIICIASLVLAYSCNSFVEVELPKSQLTNTAVFEEFETADAAITDIYSSLRTRGILTGSGSGISNQLGNYADELISIEKPSNSSLFFYNNTLLPSNSQIALYWNTSYSQIYAANSIIEGVRKSSNLSNSQKNQLLAEAVFIRAILHFYLANLFGDVPYITVTDYKTNSTVRRTPVSKIYEFIIKDLSDAEPLLPANYDSSERVRPNKYSARAFLARVYLYNRSYSEASDSASAVINQSGLYELNMDLSKVFLIASSETIWQLQSGNAGTNTLEGSFFIFSSGPPSLVSLSSDLAESFSNGDMRRLNWIKPVGNSSATWYHANKYKEKNTTSSSKEYSILFRLAEMYLIRSEARAQQGDLIGAKEDLNKIRNRAGLPNSGAITKAEILNAIILERKWELFTEFGHRFFDLKRTGRLDTDLGYKIGWDTTDSLFPIPESELNTNPNLLPQNQGY</sequence>
<dbReference type="Gene3D" id="1.25.40.390">
    <property type="match status" value="1"/>
</dbReference>
<evidence type="ECO:0000259" key="7">
    <source>
        <dbReference type="Pfam" id="PF14322"/>
    </source>
</evidence>
<dbReference type="Pfam" id="PF07980">
    <property type="entry name" value="SusD_RagB"/>
    <property type="match status" value="1"/>
</dbReference>
<keyword evidence="5" id="KW-0998">Cell outer membrane</keyword>
<feature type="domain" description="RagB/SusD" evidence="6">
    <location>
        <begin position="311"/>
        <end position="461"/>
    </location>
</feature>
<dbReference type="RefSeq" id="WP_073414803.1">
    <property type="nucleotide sequence ID" value="NZ_FQWC01000002.1"/>
</dbReference>
<dbReference type="InterPro" id="IPR012944">
    <property type="entry name" value="SusD_RagB_dom"/>
</dbReference>
<dbReference type="EMBL" id="FQWC01000002">
    <property type="protein sequence ID" value="SHG38331.1"/>
    <property type="molecule type" value="Genomic_DNA"/>
</dbReference>
<evidence type="ECO:0000313" key="9">
    <source>
        <dbReference type="Proteomes" id="UP000184071"/>
    </source>
</evidence>
<comment type="similarity">
    <text evidence="2">Belongs to the SusD family.</text>
</comment>
<organism evidence="8 9">
    <name type="scientific">Flavobacterium defluvii</name>
    <dbReference type="NCBI Taxonomy" id="370979"/>
    <lineage>
        <taxon>Bacteria</taxon>
        <taxon>Pseudomonadati</taxon>
        <taxon>Bacteroidota</taxon>
        <taxon>Flavobacteriia</taxon>
        <taxon>Flavobacteriales</taxon>
        <taxon>Flavobacteriaceae</taxon>
        <taxon>Flavobacterium</taxon>
    </lineage>
</organism>
<dbReference type="InterPro" id="IPR011990">
    <property type="entry name" value="TPR-like_helical_dom_sf"/>
</dbReference>
<comment type="subcellular location">
    <subcellularLocation>
        <location evidence="1">Cell outer membrane</location>
    </subcellularLocation>
</comment>
<evidence type="ECO:0000313" key="8">
    <source>
        <dbReference type="EMBL" id="SHG38331.1"/>
    </source>
</evidence>
<gene>
    <name evidence="8" type="ORF">SAMN05443663_102677</name>
</gene>
<evidence type="ECO:0000256" key="5">
    <source>
        <dbReference type="ARBA" id="ARBA00023237"/>
    </source>
</evidence>
<accession>A0A1M5JCV4</accession>
<keyword evidence="3" id="KW-0732">Signal</keyword>
<reference evidence="9" key="1">
    <citation type="submission" date="2016-11" db="EMBL/GenBank/DDBJ databases">
        <authorList>
            <person name="Varghese N."/>
            <person name="Submissions S."/>
        </authorList>
    </citation>
    <scope>NUCLEOTIDE SEQUENCE [LARGE SCALE GENOMIC DNA]</scope>
    <source>
        <strain evidence="9">DSM 17963</strain>
    </source>
</reference>
<dbReference type="GO" id="GO:0009279">
    <property type="term" value="C:cell outer membrane"/>
    <property type="evidence" value="ECO:0007669"/>
    <property type="project" value="UniProtKB-SubCell"/>
</dbReference>